<keyword evidence="1" id="KW-0812">Transmembrane</keyword>
<dbReference type="Proteomes" id="UP000231857">
    <property type="component" value="Unassembled WGS sequence"/>
</dbReference>
<dbReference type="EMBL" id="NPEI01000003">
    <property type="protein sequence ID" value="PKA16553.1"/>
    <property type="molecule type" value="Genomic_DNA"/>
</dbReference>
<organism evidence="2 3">
    <name type="scientific">Leptospira haakeii</name>
    <dbReference type="NCBI Taxonomy" id="2023198"/>
    <lineage>
        <taxon>Bacteria</taxon>
        <taxon>Pseudomonadati</taxon>
        <taxon>Spirochaetota</taxon>
        <taxon>Spirochaetia</taxon>
        <taxon>Leptospirales</taxon>
        <taxon>Leptospiraceae</taxon>
        <taxon>Leptospira</taxon>
    </lineage>
</organism>
<evidence type="ECO:0000313" key="2">
    <source>
        <dbReference type="EMBL" id="PKA16553.1"/>
    </source>
</evidence>
<keyword evidence="1" id="KW-1133">Transmembrane helix</keyword>
<keyword evidence="1" id="KW-0472">Membrane</keyword>
<evidence type="ECO:0000313" key="3">
    <source>
        <dbReference type="Proteomes" id="UP000231857"/>
    </source>
</evidence>
<keyword evidence="3" id="KW-1185">Reference proteome</keyword>
<proteinExistence type="predicted"/>
<protein>
    <submittedName>
        <fullName evidence="2">Uncharacterized protein</fullName>
    </submittedName>
</protein>
<evidence type="ECO:0000256" key="1">
    <source>
        <dbReference type="SAM" id="Phobius"/>
    </source>
</evidence>
<feature type="transmembrane region" description="Helical" evidence="1">
    <location>
        <begin position="12"/>
        <end position="29"/>
    </location>
</feature>
<name>A0ABX4PNI0_9LEPT</name>
<gene>
    <name evidence="2" type="ORF">CH363_07195</name>
</gene>
<sequence>MWGNFVKIKILPLLLVNFIIFLNCLPAYYRGKQIVNPKNNFLKFEIKNFKDRKNYEPERIFYKINNYRFILMWLDPDVHFPYRKGDKMPRAINPMEDYYKYKKDGLTRSKIDQFFHGDRRDYFAYDCEYWMPLLSGRNQYDLSIIDRSDVRVDGAWPEFDLPEDHSVRMKITPAMRTKGSDPLNRITGWYSTDPELTRKGFIIEFTIEKNRPGEEEPVCDLGIEP</sequence>
<accession>A0ABX4PNI0</accession>
<reference evidence="2 3" key="1">
    <citation type="submission" date="2017-07" db="EMBL/GenBank/DDBJ databases">
        <title>Leptospira spp. isolated from tropical soils.</title>
        <authorList>
            <person name="Thibeaux R."/>
            <person name="Iraola G."/>
            <person name="Ferres I."/>
            <person name="Bierque E."/>
            <person name="Girault D."/>
            <person name="Soupe-Gilbert M.-E."/>
            <person name="Picardeau M."/>
            <person name="Goarant C."/>
        </authorList>
    </citation>
    <scope>NUCLEOTIDE SEQUENCE [LARGE SCALE GENOMIC DNA]</scope>
    <source>
        <strain evidence="2 3">ATI7-C-A2</strain>
    </source>
</reference>
<comment type="caution">
    <text evidence="2">The sequence shown here is derived from an EMBL/GenBank/DDBJ whole genome shotgun (WGS) entry which is preliminary data.</text>
</comment>